<dbReference type="AlphaFoldDB" id="A0AAW1QFT9"/>
<evidence type="ECO:0000313" key="1">
    <source>
        <dbReference type="EMBL" id="KAK9820284.1"/>
    </source>
</evidence>
<proteinExistence type="predicted"/>
<name>A0AAW1QFT9_9CHLO</name>
<protein>
    <submittedName>
        <fullName evidence="1">Uncharacterized protein</fullName>
    </submittedName>
</protein>
<sequence length="560" mass="60392">MAVLAKVSPATVLQPPKYQPDLEKLTKFAAQHAALTGLEGAAVLLLTVPKLQLLLEKKGGVGPSDSQQAAAELLTQIQEVAAPLRSSSYTGQEITRGDGSQLAQLPRHLHPVEHENQLYSLLRRLVSFHGSLLTPFARGDWHAITQTRGQGETTFAHHACAPPLVVVRRLWEAIGPGERTKLLPGVLCCLVITVNLSTLPKKHRCIGSTITEQIARLLWDAFVREASNGLGMDVGDVAVDLSTPASAVKAMRRELGSSMGILLHFDQAEACTEEFTWGTMGVDEMRQHFYPGKSGTIASTIANVWETRTHAAWELRASSAQEAWRTVLEALFGAEVELSGKSAIAQAAALSGIVISAAADQPELRSPSKPLLQHQRPLRIVPSLPPPFARRIMAEHPEMGASGRYLMTASFCARHRMGSKFCDIFPVLRFAPAETAVMRNAAVQPIPGLKVQPNPVFGVQAGIPADPWACGLLPESEAAYQIRVLGDRGVGLPSPTSAGPHVFVQGAAEASELHPAHMVARRAEGQYDSLLELAGNERRRIDRSLLARFAQQLAQGGAEQ</sequence>
<evidence type="ECO:0000313" key="2">
    <source>
        <dbReference type="Proteomes" id="UP001489004"/>
    </source>
</evidence>
<dbReference type="EMBL" id="JALJOR010000003">
    <property type="protein sequence ID" value="KAK9820284.1"/>
    <property type="molecule type" value="Genomic_DNA"/>
</dbReference>
<dbReference type="Proteomes" id="UP001489004">
    <property type="component" value="Unassembled WGS sequence"/>
</dbReference>
<keyword evidence="2" id="KW-1185">Reference proteome</keyword>
<reference evidence="1 2" key="1">
    <citation type="journal article" date="2024" name="Nat. Commun.">
        <title>Phylogenomics reveals the evolutionary origins of lichenization in chlorophyte algae.</title>
        <authorList>
            <person name="Puginier C."/>
            <person name="Libourel C."/>
            <person name="Otte J."/>
            <person name="Skaloud P."/>
            <person name="Haon M."/>
            <person name="Grisel S."/>
            <person name="Petersen M."/>
            <person name="Berrin J.G."/>
            <person name="Delaux P.M."/>
            <person name="Dal Grande F."/>
            <person name="Keller J."/>
        </authorList>
    </citation>
    <scope>NUCLEOTIDE SEQUENCE [LARGE SCALE GENOMIC DNA]</scope>
    <source>
        <strain evidence="1 2">SAG 2043</strain>
    </source>
</reference>
<accession>A0AAW1QFT9</accession>
<organism evidence="1 2">
    <name type="scientific">[Myrmecia] bisecta</name>
    <dbReference type="NCBI Taxonomy" id="41462"/>
    <lineage>
        <taxon>Eukaryota</taxon>
        <taxon>Viridiplantae</taxon>
        <taxon>Chlorophyta</taxon>
        <taxon>core chlorophytes</taxon>
        <taxon>Trebouxiophyceae</taxon>
        <taxon>Trebouxiales</taxon>
        <taxon>Trebouxiaceae</taxon>
        <taxon>Myrmecia</taxon>
    </lineage>
</organism>
<comment type="caution">
    <text evidence="1">The sequence shown here is derived from an EMBL/GenBank/DDBJ whole genome shotgun (WGS) entry which is preliminary data.</text>
</comment>
<gene>
    <name evidence="1" type="ORF">WJX72_008603</name>
</gene>